<dbReference type="EMBL" id="JBGMDY010000002">
    <property type="protein sequence ID" value="KAL2345731.1"/>
    <property type="molecule type" value="Genomic_DNA"/>
</dbReference>
<dbReference type="InterPro" id="IPR027272">
    <property type="entry name" value="Piezo"/>
</dbReference>
<evidence type="ECO:0000313" key="2">
    <source>
        <dbReference type="Proteomes" id="UP001603857"/>
    </source>
</evidence>
<dbReference type="AlphaFoldDB" id="A0ABD1NC97"/>
<proteinExistence type="predicted"/>
<organism evidence="1 2">
    <name type="scientific">Flemingia macrophylla</name>
    <dbReference type="NCBI Taxonomy" id="520843"/>
    <lineage>
        <taxon>Eukaryota</taxon>
        <taxon>Viridiplantae</taxon>
        <taxon>Streptophyta</taxon>
        <taxon>Embryophyta</taxon>
        <taxon>Tracheophyta</taxon>
        <taxon>Spermatophyta</taxon>
        <taxon>Magnoliopsida</taxon>
        <taxon>eudicotyledons</taxon>
        <taxon>Gunneridae</taxon>
        <taxon>Pentapetalae</taxon>
        <taxon>rosids</taxon>
        <taxon>fabids</taxon>
        <taxon>Fabales</taxon>
        <taxon>Fabaceae</taxon>
        <taxon>Papilionoideae</taxon>
        <taxon>50 kb inversion clade</taxon>
        <taxon>NPAAA clade</taxon>
        <taxon>indigoferoid/millettioid clade</taxon>
        <taxon>Phaseoleae</taxon>
        <taxon>Flemingia</taxon>
    </lineage>
</organism>
<accession>A0ABD1NC97</accession>
<name>A0ABD1NC97_9FABA</name>
<reference evidence="1 2" key="1">
    <citation type="submission" date="2024-08" db="EMBL/GenBank/DDBJ databases">
        <title>Insights into the chromosomal genome structure of Flemingia macrophylla.</title>
        <authorList>
            <person name="Ding Y."/>
            <person name="Zhao Y."/>
            <person name="Bi W."/>
            <person name="Wu M."/>
            <person name="Zhao G."/>
            <person name="Gong Y."/>
            <person name="Li W."/>
            <person name="Zhang P."/>
        </authorList>
    </citation>
    <scope>NUCLEOTIDE SEQUENCE [LARGE SCALE GENOMIC DNA]</scope>
    <source>
        <strain evidence="1">DYQJB</strain>
        <tissue evidence="1">Leaf</tissue>
    </source>
</reference>
<gene>
    <name evidence="1" type="ORF">Fmac_007016</name>
</gene>
<dbReference type="Proteomes" id="UP001603857">
    <property type="component" value="Unassembled WGS sequence"/>
</dbReference>
<dbReference type="PANTHER" id="PTHR13167">
    <property type="entry name" value="PIEZO-TYPE MECHANOSENSITIVE ION CHANNEL COMPONENT"/>
    <property type="match status" value="1"/>
</dbReference>
<comment type="caution">
    <text evidence="1">The sequence shown here is derived from an EMBL/GenBank/DDBJ whole genome shotgun (WGS) entry which is preliminary data.</text>
</comment>
<sequence length="346" mass="39402">MFVRPLTFTNESTERKRRTQFIASQISTPFSLSLESSFLVSSIPLPSSFCLRFASMLNWSLISLLDLMAFLYIQTASRKGEKLTLVLVMYSEILLLRIRVQQSLISWSVLILSSLTLLSHAVFHIVLAIEGVQWTTADAQWAQLIGFVRVQSWRTFPREYFLVTQVLATFLSIFEIYGHGFRHDQWRDFHSGHLCSSVLLTGSHLKGVCCLLLPAVQLIVGISHVSSELAEMENITSTRESDLTEQLLPQNHSHFVQESRSDLRHINFLLQGAVSQSFSINFLAYGFPMVFRCNIKLENNAQRGVDLLPTDSILVRNNLDLFDQMIFSPKSRIVLQVRVVSRSKEA</sequence>
<keyword evidence="2" id="KW-1185">Reference proteome</keyword>
<dbReference type="PANTHER" id="PTHR13167:SF47">
    <property type="entry name" value="DUF3595 FAMILY PROTEIN"/>
    <property type="match status" value="1"/>
</dbReference>
<evidence type="ECO:0000313" key="1">
    <source>
        <dbReference type="EMBL" id="KAL2345731.1"/>
    </source>
</evidence>
<protein>
    <submittedName>
        <fullName evidence="1">Uncharacterized protein</fullName>
    </submittedName>
</protein>